<dbReference type="Pfam" id="PF01613">
    <property type="entry name" value="Flavin_Reduct"/>
    <property type="match status" value="1"/>
</dbReference>
<dbReference type="SMART" id="SM00903">
    <property type="entry name" value="Flavin_Reduct"/>
    <property type="match status" value="1"/>
</dbReference>
<dbReference type="Proteomes" id="UP000045285">
    <property type="component" value="Unassembled WGS sequence"/>
</dbReference>
<proteinExistence type="inferred from homology"/>
<feature type="domain" description="Flavin reductase like" evidence="3">
    <location>
        <begin position="25"/>
        <end position="168"/>
    </location>
</feature>
<sequence>MNAPLVGTSAHAPFAAGRDLFKTVSSHWPSGVAVITATADDKSLHGLTMSAVIALSLDPMQYLISVDKTSNTLPVLKATRRFCINFLSSRQQDVCMLFASKAADKFASVSHRISDTGLPLIEGAVSHIVCDVNSVISSGDHEIMIGDVRDIEHAGGDPLIHFKRSFHTVQPG</sequence>
<dbReference type="AlphaFoldDB" id="A0A090DZ12"/>
<dbReference type="EMBL" id="CCMZ01000024">
    <property type="protein sequence ID" value="CDX19730.1"/>
    <property type="molecule type" value="Genomic_DNA"/>
</dbReference>
<dbReference type="PANTHER" id="PTHR30466:SF11">
    <property type="entry name" value="FLAVIN-DEPENDENT MONOOXYGENASE, REDUCTASE SUBUNIT HSAB"/>
    <property type="match status" value="1"/>
</dbReference>
<evidence type="ECO:0000256" key="2">
    <source>
        <dbReference type="ARBA" id="ARBA00023002"/>
    </source>
</evidence>
<dbReference type="GO" id="GO:0010181">
    <property type="term" value="F:FMN binding"/>
    <property type="evidence" value="ECO:0007669"/>
    <property type="project" value="InterPro"/>
</dbReference>
<dbReference type="SUPFAM" id="SSF50475">
    <property type="entry name" value="FMN-binding split barrel"/>
    <property type="match status" value="1"/>
</dbReference>
<dbReference type="EC" id="1.5.1.36" evidence="4"/>
<dbReference type="STRING" id="69974.MPLDJ20_70155"/>
<evidence type="ECO:0000259" key="3">
    <source>
        <dbReference type="SMART" id="SM00903"/>
    </source>
</evidence>
<keyword evidence="4" id="KW-0503">Monooxygenase</keyword>
<dbReference type="PANTHER" id="PTHR30466">
    <property type="entry name" value="FLAVIN REDUCTASE"/>
    <property type="match status" value="1"/>
</dbReference>
<gene>
    <name evidence="4" type="ORF">MPL3356_300095</name>
</gene>
<dbReference type="InterPro" id="IPR002563">
    <property type="entry name" value="Flavin_Rdtase-like_dom"/>
</dbReference>
<dbReference type="GO" id="GO:0036382">
    <property type="term" value="F:flavin reductase (NADH) activity"/>
    <property type="evidence" value="ECO:0007669"/>
    <property type="project" value="UniProtKB-EC"/>
</dbReference>
<comment type="similarity">
    <text evidence="1">Belongs to the non-flavoprotein flavin reductase family.</text>
</comment>
<name>A0A090DZ12_MESPL</name>
<dbReference type="InterPro" id="IPR012349">
    <property type="entry name" value="Split_barrel_FMN-bd"/>
</dbReference>
<evidence type="ECO:0000313" key="4">
    <source>
        <dbReference type="EMBL" id="CDX19730.1"/>
    </source>
</evidence>
<accession>A0A090DZ12</accession>
<organism evidence="4 5">
    <name type="scientific">Mesorhizobium plurifarium</name>
    <dbReference type="NCBI Taxonomy" id="69974"/>
    <lineage>
        <taxon>Bacteria</taxon>
        <taxon>Pseudomonadati</taxon>
        <taxon>Pseudomonadota</taxon>
        <taxon>Alphaproteobacteria</taxon>
        <taxon>Hyphomicrobiales</taxon>
        <taxon>Phyllobacteriaceae</taxon>
        <taxon>Mesorhizobium</taxon>
    </lineage>
</organism>
<reference evidence="5" key="1">
    <citation type="submission" date="2014-08" db="EMBL/GenBank/DDBJ databases">
        <authorList>
            <person name="Moulin L."/>
        </authorList>
    </citation>
    <scope>NUCLEOTIDE SEQUENCE [LARGE SCALE GENOMIC DNA]</scope>
</reference>
<keyword evidence="2 4" id="KW-0560">Oxidoreductase</keyword>
<dbReference type="GO" id="GO:0042602">
    <property type="term" value="F:riboflavin reductase (NADPH) activity"/>
    <property type="evidence" value="ECO:0007669"/>
    <property type="project" value="TreeGrafter"/>
</dbReference>
<keyword evidence="5" id="KW-1185">Reference proteome</keyword>
<dbReference type="InterPro" id="IPR050268">
    <property type="entry name" value="NADH-dep_flavin_reductase"/>
</dbReference>
<dbReference type="Gene3D" id="2.30.110.10">
    <property type="entry name" value="Electron Transport, Fmn-binding Protein, Chain A"/>
    <property type="match status" value="1"/>
</dbReference>
<dbReference type="GO" id="GO:0004497">
    <property type="term" value="F:monooxygenase activity"/>
    <property type="evidence" value="ECO:0007669"/>
    <property type="project" value="UniProtKB-KW"/>
</dbReference>
<evidence type="ECO:0000313" key="5">
    <source>
        <dbReference type="Proteomes" id="UP000045285"/>
    </source>
</evidence>
<evidence type="ECO:0000256" key="1">
    <source>
        <dbReference type="ARBA" id="ARBA00008898"/>
    </source>
</evidence>
<protein>
    <submittedName>
        <fullName evidence="4">Putative Flavin-dependent monooxygenase, reductase subunit HsaB</fullName>
        <ecNumber evidence="4">1.5.1.36</ecNumber>
    </submittedName>
</protein>